<dbReference type="AlphaFoldDB" id="A0A379VIJ8"/>
<sequence>MTPLFKKYEQAKRSLRRLFSEGYRRRRCLFESTLEDFQIGKNFRFLDVIRRTDGQRLVQRIINATIVTRFRFHLFFHRNAVIVNIFQHTDGFVSGKTRLARHNVRFQAGFLLIDTVFHKRTFGAVNNKLRIVDFHQMAGFNDSLQIAIKQLRFKGVIRIRFITQATNIIRDMIRTAK</sequence>
<accession>A0A379VIJ8</accession>
<proteinExistence type="predicted"/>
<name>A0A379VIJ8_SALET</name>
<reference evidence="1 2" key="1">
    <citation type="submission" date="2018-06" db="EMBL/GenBank/DDBJ databases">
        <authorList>
            <consortium name="Pathogen Informatics"/>
            <person name="Doyle S."/>
        </authorList>
    </citation>
    <scope>NUCLEOTIDE SEQUENCE [LARGE SCALE GENOMIC DNA]</scope>
    <source>
        <strain evidence="1 2">NCTC8256</strain>
    </source>
</reference>
<evidence type="ECO:0000313" key="1">
    <source>
        <dbReference type="EMBL" id="SUH06557.1"/>
    </source>
</evidence>
<protein>
    <submittedName>
        <fullName evidence="1">Uncharacterized protein</fullName>
    </submittedName>
</protein>
<organism evidence="1 2">
    <name type="scientific">Salmonella enterica I</name>
    <dbReference type="NCBI Taxonomy" id="59201"/>
    <lineage>
        <taxon>Bacteria</taxon>
        <taxon>Pseudomonadati</taxon>
        <taxon>Pseudomonadota</taxon>
        <taxon>Gammaproteobacteria</taxon>
        <taxon>Enterobacterales</taxon>
        <taxon>Enterobacteriaceae</taxon>
        <taxon>Salmonella</taxon>
    </lineage>
</organism>
<dbReference type="Proteomes" id="UP000254346">
    <property type="component" value="Unassembled WGS sequence"/>
</dbReference>
<evidence type="ECO:0000313" key="2">
    <source>
        <dbReference type="Proteomes" id="UP000254346"/>
    </source>
</evidence>
<gene>
    <name evidence="1" type="ORF">NCTC8256_00411</name>
</gene>
<dbReference type="EMBL" id="UGXR01000001">
    <property type="protein sequence ID" value="SUH06557.1"/>
    <property type="molecule type" value="Genomic_DNA"/>
</dbReference>